<dbReference type="InterPro" id="IPR012337">
    <property type="entry name" value="RNaseH-like_sf"/>
</dbReference>
<dbReference type="EMBL" id="CP015118">
    <property type="protein sequence ID" value="ARN18990.1"/>
    <property type="molecule type" value="Genomic_DNA"/>
</dbReference>
<evidence type="ECO:0000259" key="5">
    <source>
        <dbReference type="Pfam" id="PF01609"/>
    </source>
</evidence>
<dbReference type="GO" id="GO:0004803">
    <property type="term" value="F:transposase activity"/>
    <property type="evidence" value="ECO:0007669"/>
    <property type="project" value="InterPro"/>
</dbReference>
<keyword evidence="2" id="KW-0815">Transposition</keyword>
<dbReference type="PANTHER" id="PTHR33258">
    <property type="entry name" value="TRANSPOSASE INSL FOR INSERTION SEQUENCE ELEMENT IS186A-RELATED"/>
    <property type="match status" value="1"/>
</dbReference>
<name>A0A1W6LBC4_9BURK</name>
<dbReference type="SUPFAM" id="SSF53098">
    <property type="entry name" value="Ribonuclease H-like"/>
    <property type="match status" value="1"/>
</dbReference>
<evidence type="ECO:0000256" key="4">
    <source>
        <dbReference type="ARBA" id="ARBA00023172"/>
    </source>
</evidence>
<dbReference type="InterPro" id="IPR002559">
    <property type="entry name" value="Transposase_11"/>
</dbReference>
<dbReference type="GO" id="GO:0006313">
    <property type="term" value="P:DNA transposition"/>
    <property type="evidence" value="ECO:0007669"/>
    <property type="project" value="InterPro"/>
</dbReference>
<evidence type="ECO:0000313" key="8">
    <source>
        <dbReference type="EMBL" id="ARN21530.1"/>
    </source>
</evidence>
<evidence type="ECO:0008006" key="11">
    <source>
        <dbReference type="Google" id="ProtNLM"/>
    </source>
</evidence>
<sequence length="392" mass="45116">MQSISRFHQFLKLLPRGAFDKAVERYDADRYCKSFDSWGHLVAMVYAQVSKSSSLRDIATGFNAQSNHHYHLGAGRLTHSTLGDANKRRDWRVFGDTARALMNMLKPKVRREYSDLLFLIDSTTVSLKGRGFDEWAAPTKVRSTQGLKLHMVYEHGSATPWWQSMTATNVNDLTAALPVPIERDATYVFDKGYYDFNWWHDIDAEGARFVTRFKMNVKLEVVAEREIVEADEGVILKDQVVRLTNRRPGGGRYNRYVEPLRRIEVHRPGDTPLVFASNDLNAPAAEIAALYKERWAVELFFKWIKQNLNIKKFCARTENAVRIQVMTALITYLLLVLEQAGKQGESSLRTRLNELTATLFERVGRREKTTESRRRRTELRAFKAGQMDLAFA</sequence>
<keyword evidence="3" id="KW-0238">DNA-binding</keyword>
<accession>A0A1W6LBC4</accession>
<dbReference type="OrthoDB" id="9796012at2"/>
<reference evidence="8 10" key="1">
    <citation type="submission" date="2016-04" db="EMBL/GenBank/DDBJ databases">
        <title>Complete genome sequence of natural rubber-degrading, novel Gram-negative bacterium, Rhizobacter gummiphilus strain NS21.</title>
        <authorList>
            <person name="Tabata M."/>
            <person name="Kasai D."/>
            <person name="Fukuda M."/>
        </authorList>
    </citation>
    <scope>NUCLEOTIDE SEQUENCE [LARGE SCALE GENOMIC DNA]</scope>
    <source>
        <strain evidence="8 10">NS21</strain>
    </source>
</reference>
<dbReference type="InterPro" id="IPR025399">
    <property type="entry name" value="DUF4372"/>
</dbReference>
<keyword evidence="4" id="KW-0233">DNA recombination</keyword>
<evidence type="ECO:0000256" key="2">
    <source>
        <dbReference type="ARBA" id="ARBA00022578"/>
    </source>
</evidence>
<protein>
    <recommendedName>
        <fullName evidence="11">Transposase</fullName>
    </recommendedName>
</protein>
<evidence type="ECO:0000313" key="10">
    <source>
        <dbReference type="Proteomes" id="UP000193427"/>
    </source>
</evidence>
<feature type="domain" description="DUF4372" evidence="6">
    <location>
        <begin position="5"/>
        <end position="74"/>
    </location>
</feature>
<dbReference type="GO" id="GO:0003677">
    <property type="term" value="F:DNA binding"/>
    <property type="evidence" value="ECO:0007669"/>
    <property type="project" value="UniProtKB-KW"/>
</dbReference>
<feature type="domain" description="Transposase IS4-like" evidence="5">
    <location>
        <begin position="115"/>
        <end position="334"/>
    </location>
</feature>
<dbReference type="KEGG" id="rgu:A4W93_28740"/>
<dbReference type="Proteomes" id="UP000193427">
    <property type="component" value="Chromosome"/>
</dbReference>
<organism evidence="8 10">
    <name type="scientific">Piscinibacter gummiphilus</name>
    <dbReference type="NCBI Taxonomy" id="946333"/>
    <lineage>
        <taxon>Bacteria</taxon>
        <taxon>Pseudomonadati</taxon>
        <taxon>Pseudomonadota</taxon>
        <taxon>Betaproteobacteria</taxon>
        <taxon>Burkholderiales</taxon>
        <taxon>Sphaerotilaceae</taxon>
        <taxon>Piscinibacter</taxon>
    </lineage>
</organism>
<evidence type="ECO:0000256" key="3">
    <source>
        <dbReference type="ARBA" id="ARBA00023125"/>
    </source>
</evidence>
<dbReference type="Pfam" id="PF14294">
    <property type="entry name" value="DUF4372"/>
    <property type="match status" value="1"/>
</dbReference>
<dbReference type="NCBIfam" id="NF033592">
    <property type="entry name" value="transpos_IS4_1"/>
    <property type="match status" value="1"/>
</dbReference>
<evidence type="ECO:0000259" key="6">
    <source>
        <dbReference type="Pfam" id="PF14294"/>
    </source>
</evidence>
<dbReference type="PANTHER" id="PTHR33258:SF1">
    <property type="entry name" value="TRANSPOSASE INSL FOR INSERTION SEQUENCE ELEMENT IS186A-RELATED"/>
    <property type="match status" value="1"/>
</dbReference>
<evidence type="ECO:0000313" key="9">
    <source>
        <dbReference type="EMBL" id="ARN23563.1"/>
    </source>
</evidence>
<dbReference type="RefSeq" id="WP_085749227.1">
    <property type="nucleotide sequence ID" value="NZ_CP015118.1"/>
</dbReference>
<dbReference type="KEGG" id="rgu:A4W93_03130"/>
<dbReference type="Pfam" id="PF01609">
    <property type="entry name" value="DDE_Tnp_1"/>
    <property type="match status" value="1"/>
</dbReference>
<dbReference type="EMBL" id="CP015118">
    <property type="protein sequence ID" value="ARN23563.1"/>
    <property type="molecule type" value="Genomic_DNA"/>
</dbReference>
<gene>
    <name evidence="7" type="ORF">A4W93_03130</name>
    <name evidence="8" type="ORF">A4W93_17415</name>
    <name evidence="9" type="ORF">A4W93_28740</name>
</gene>
<evidence type="ECO:0000313" key="7">
    <source>
        <dbReference type="EMBL" id="ARN18990.1"/>
    </source>
</evidence>
<evidence type="ECO:0000256" key="1">
    <source>
        <dbReference type="ARBA" id="ARBA00010075"/>
    </source>
</evidence>
<comment type="similarity">
    <text evidence="1">Belongs to the transposase 11 family.</text>
</comment>
<dbReference type="EMBL" id="CP015118">
    <property type="protein sequence ID" value="ARN21530.1"/>
    <property type="molecule type" value="Genomic_DNA"/>
</dbReference>
<dbReference type="KEGG" id="rgu:A4W93_17415"/>
<proteinExistence type="inferred from homology"/>
<dbReference type="AlphaFoldDB" id="A0A1W6LBC4"/>
<dbReference type="InterPro" id="IPR047952">
    <property type="entry name" value="Transpos_IS4"/>
</dbReference>
<keyword evidence="10" id="KW-1185">Reference proteome</keyword>